<name>A0ABT3QV90_9HYPH</name>
<accession>A0ABT3QV90</accession>
<protein>
    <recommendedName>
        <fullName evidence="4">Tripartite tricarboxylate transporter TctB family protein</fullName>
    </recommendedName>
</protein>
<evidence type="ECO:0000313" key="3">
    <source>
        <dbReference type="Proteomes" id="UP001300261"/>
    </source>
</evidence>
<feature type="transmembrane region" description="Helical" evidence="1">
    <location>
        <begin position="51"/>
        <end position="70"/>
    </location>
</feature>
<evidence type="ECO:0008006" key="4">
    <source>
        <dbReference type="Google" id="ProtNLM"/>
    </source>
</evidence>
<keyword evidence="1" id="KW-0812">Transmembrane</keyword>
<proteinExistence type="predicted"/>
<comment type="caution">
    <text evidence="2">The sequence shown here is derived from an EMBL/GenBank/DDBJ whole genome shotgun (WGS) entry which is preliminary data.</text>
</comment>
<keyword evidence="3" id="KW-1185">Reference proteome</keyword>
<evidence type="ECO:0000256" key="1">
    <source>
        <dbReference type="SAM" id="Phobius"/>
    </source>
</evidence>
<feature type="transmembrane region" description="Helical" evidence="1">
    <location>
        <begin position="82"/>
        <end position="100"/>
    </location>
</feature>
<sequence>MISPFRSRTDTWLALLCIAIALLAALAWIPADSGTGITEQARRRVTIGDALAPTIAAGVILLGALMTLFGRRLEGVGLSLRNLAFLGLLLAFFAISFALMRWTGPAVVALADAATGQELSYRALRDTAPWKYLGFVLGGGALIAGLIAAMEGRLRWRTVLIALVAVVLLAALYDLPFDDLLLPPNGDV</sequence>
<keyword evidence="1" id="KW-1133">Transmembrane helix</keyword>
<dbReference type="RefSeq" id="WP_265960536.1">
    <property type="nucleotide sequence ID" value="NZ_JAPEVI010000001.1"/>
</dbReference>
<gene>
    <name evidence="2" type="ORF">ON753_00210</name>
</gene>
<evidence type="ECO:0000313" key="2">
    <source>
        <dbReference type="EMBL" id="MCX2720837.1"/>
    </source>
</evidence>
<dbReference type="EMBL" id="JAPEVI010000001">
    <property type="protein sequence ID" value="MCX2720837.1"/>
    <property type="molecule type" value="Genomic_DNA"/>
</dbReference>
<dbReference type="Proteomes" id="UP001300261">
    <property type="component" value="Unassembled WGS sequence"/>
</dbReference>
<keyword evidence="1" id="KW-0472">Membrane</keyword>
<feature type="transmembrane region" description="Helical" evidence="1">
    <location>
        <begin position="12"/>
        <end position="31"/>
    </location>
</feature>
<reference evidence="2 3" key="1">
    <citation type="journal article" date="2016" name="Int. J. Syst. Evol. Microbiol.">
        <title>Labrenzia salina sp. nov., isolated from the rhizosphere of the halophyte Arthrocnemum macrostachyum.</title>
        <authorList>
            <person name="Camacho M."/>
            <person name="Redondo-Gomez S."/>
            <person name="Rodriguez-Llorente I."/>
            <person name="Rohde M."/>
            <person name="Sproer C."/>
            <person name="Schumann P."/>
            <person name="Klenk H.P."/>
            <person name="Montero-Calasanz M.D.C."/>
        </authorList>
    </citation>
    <scope>NUCLEOTIDE SEQUENCE [LARGE SCALE GENOMIC DNA]</scope>
    <source>
        <strain evidence="2 3">DSM 29163</strain>
    </source>
</reference>
<feature type="transmembrane region" description="Helical" evidence="1">
    <location>
        <begin position="156"/>
        <end position="173"/>
    </location>
</feature>
<organism evidence="2 3">
    <name type="scientific">Roseibium salinum</name>
    <dbReference type="NCBI Taxonomy" id="1604349"/>
    <lineage>
        <taxon>Bacteria</taxon>
        <taxon>Pseudomonadati</taxon>
        <taxon>Pseudomonadota</taxon>
        <taxon>Alphaproteobacteria</taxon>
        <taxon>Hyphomicrobiales</taxon>
        <taxon>Stappiaceae</taxon>
        <taxon>Roseibium</taxon>
    </lineage>
</organism>
<feature type="transmembrane region" description="Helical" evidence="1">
    <location>
        <begin position="130"/>
        <end position="149"/>
    </location>
</feature>